<feature type="transmembrane region" description="Helical" evidence="1">
    <location>
        <begin position="15"/>
        <end position="35"/>
    </location>
</feature>
<protein>
    <recommendedName>
        <fullName evidence="4">PDZ domain-containing protein</fullName>
    </recommendedName>
</protein>
<dbReference type="Gene3D" id="2.30.42.10">
    <property type="match status" value="1"/>
</dbReference>
<reference evidence="2" key="2">
    <citation type="submission" date="2020-09" db="EMBL/GenBank/DDBJ databases">
        <authorList>
            <person name="Sun Q."/>
            <person name="Zhou Y."/>
        </authorList>
    </citation>
    <scope>NUCLEOTIDE SEQUENCE</scope>
    <source>
        <strain evidence="2">CGMCC 1.15179</strain>
    </source>
</reference>
<dbReference type="AlphaFoldDB" id="A0A8J2VE11"/>
<dbReference type="InterPro" id="IPR036034">
    <property type="entry name" value="PDZ_sf"/>
</dbReference>
<reference evidence="2" key="1">
    <citation type="journal article" date="2014" name="Int. J. Syst. Evol. Microbiol.">
        <title>Complete genome sequence of Corynebacterium casei LMG S-19264T (=DSM 44701T), isolated from a smear-ripened cheese.</title>
        <authorList>
            <consortium name="US DOE Joint Genome Institute (JGI-PGF)"/>
            <person name="Walter F."/>
            <person name="Albersmeier A."/>
            <person name="Kalinowski J."/>
            <person name="Ruckert C."/>
        </authorList>
    </citation>
    <scope>NUCLEOTIDE SEQUENCE</scope>
    <source>
        <strain evidence="2">CGMCC 1.15179</strain>
    </source>
</reference>
<comment type="caution">
    <text evidence="2">The sequence shown here is derived from an EMBL/GenBank/DDBJ whole genome shotgun (WGS) entry which is preliminary data.</text>
</comment>
<dbReference type="SUPFAM" id="SSF50156">
    <property type="entry name" value="PDZ domain-like"/>
    <property type="match status" value="1"/>
</dbReference>
<feature type="transmembrane region" description="Helical" evidence="1">
    <location>
        <begin position="107"/>
        <end position="125"/>
    </location>
</feature>
<feature type="transmembrane region" description="Helical" evidence="1">
    <location>
        <begin position="56"/>
        <end position="75"/>
    </location>
</feature>
<keyword evidence="1" id="KW-0472">Membrane</keyword>
<proteinExistence type="predicted"/>
<evidence type="ECO:0000313" key="2">
    <source>
        <dbReference type="EMBL" id="GGE04592.1"/>
    </source>
</evidence>
<keyword evidence="3" id="KW-1185">Reference proteome</keyword>
<evidence type="ECO:0000313" key="3">
    <source>
        <dbReference type="Proteomes" id="UP000625210"/>
    </source>
</evidence>
<name>A0A8J2VE11_9BACL</name>
<organism evidence="2 3">
    <name type="scientific">Marinithermofilum abyssi</name>
    <dbReference type="NCBI Taxonomy" id="1571185"/>
    <lineage>
        <taxon>Bacteria</taxon>
        <taxon>Bacillati</taxon>
        <taxon>Bacillota</taxon>
        <taxon>Bacilli</taxon>
        <taxon>Bacillales</taxon>
        <taxon>Thermoactinomycetaceae</taxon>
        <taxon>Marinithermofilum</taxon>
    </lineage>
</organism>
<keyword evidence="1" id="KW-1133">Transmembrane helix</keyword>
<keyword evidence="1" id="KW-0812">Transmembrane</keyword>
<evidence type="ECO:0000256" key="1">
    <source>
        <dbReference type="SAM" id="Phobius"/>
    </source>
</evidence>
<dbReference type="EMBL" id="BMHQ01000001">
    <property type="protein sequence ID" value="GGE04592.1"/>
    <property type="molecule type" value="Genomic_DNA"/>
</dbReference>
<gene>
    <name evidence="2" type="ORF">GCM10011571_02020</name>
</gene>
<dbReference type="RefSeq" id="WP_188646064.1">
    <property type="nucleotide sequence ID" value="NZ_BMHQ01000001.1"/>
</dbReference>
<accession>A0A8J2VE11</accession>
<sequence length="391" mass="43756">MEFALALWKMPLESWKLLLVHPFWLAAVILVAWQVGWKSLREHMRFGKHLHPPTPLLLRILAEGAVAGLLLSWGFSFISLPFRLVDVAWLWVVTLCLACFRLRFACLSYAVGLISLLSLVIRELPAGTLSGTGELLAGLLREYPVLNWLWLVALLHMVEWLLVRIDGEAGSTPVVAKDVNGQRVGGYLWCKIWPIPMVVQTAAGWLPLPVLTGYSRLNLSRQPLQQKRRSSSFVFFYALTLAVLTGVSMVWKPGVWLAAGYCLAGHEAIHVIGRFRERHRTPLYAKVEQGLKVWAVLPHTPAEEMGWKPGETVLRVNGAEVSTLEELRESLDKSPAFCKMEGLDVHGEAKLAQRSMYEGDPPHLGIVAAPEPGPVKRWCRTSKEEKAEEAV</sequence>
<dbReference type="Proteomes" id="UP000625210">
    <property type="component" value="Unassembled WGS sequence"/>
</dbReference>
<evidence type="ECO:0008006" key="4">
    <source>
        <dbReference type="Google" id="ProtNLM"/>
    </source>
</evidence>
<feature type="transmembrane region" description="Helical" evidence="1">
    <location>
        <begin position="231"/>
        <end position="249"/>
    </location>
</feature>